<keyword evidence="3" id="KW-1185">Reference proteome</keyword>
<feature type="transmembrane region" description="Helical" evidence="1">
    <location>
        <begin position="357"/>
        <end position="378"/>
    </location>
</feature>
<gene>
    <name evidence="2" type="ORF">ACFFUQ_02475</name>
</gene>
<feature type="transmembrane region" description="Helical" evidence="1">
    <location>
        <begin position="26"/>
        <end position="50"/>
    </location>
</feature>
<dbReference type="RefSeq" id="WP_290260145.1">
    <property type="nucleotide sequence ID" value="NZ_JAUFQQ010000003.1"/>
</dbReference>
<accession>A0ABV5FH57</accession>
<dbReference type="EMBL" id="JBHMEX010000008">
    <property type="protein sequence ID" value="MFB9062868.1"/>
    <property type="molecule type" value="Genomic_DNA"/>
</dbReference>
<keyword evidence="1" id="KW-1133">Transmembrane helix</keyword>
<dbReference type="InterPro" id="IPR005625">
    <property type="entry name" value="PepSY-ass_TM"/>
</dbReference>
<organism evidence="2 3">
    <name type="scientific">Flavobacterium branchiarum</name>
    <dbReference type="NCBI Taxonomy" id="1114870"/>
    <lineage>
        <taxon>Bacteria</taxon>
        <taxon>Pseudomonadati</taxon>
        <taxon>Bacteroidota</taxon>
        <taxon>Flavobacteriia</taxon>
        <taxon>Flavobacteriales</taxon>
        <taxon>Flavobacteriaceae</taxon>
        <taxon>Flavobacterium</taxon>
    </lineage>
</organism>
<dbReference type="Pfam" id="PF03929">
    <property type="entry name" value="PepSY_TM"/>
    <property type="match status" value="1"/>
</dbReference>
<feature type="transmembrane region" description="Helical" evidence="1">
    <location>
        <begin position="204"/>
        <end position="227"/>
    </location>
</feature>
<keyword evidence="1" id="KW-0812">Transmembrane</keyword>
<evidence type="ECO:0000313" key="3">
    <source>
        <dbReference type="Proteomes" id="UP001589589"/>
    </source>
</evidence>
<proteinExistence type="predicted"/>
<name>A0ABV5FH57_9FLAO</name>
<protein>
    <submittedName>
        <fullName evidence="2">PepSY-associated TM helix domain-containing protein</fullName>
    </submittedName>
</protein>
<dbReference type="PANTHER" id="PTHR34219">
    <property type="entry name" value="IRON-REGULATED INNER MEMBRANE PROTEIN-RELATED"/>
    <property type="match status" value="1"/>
</dbReference>
<sequence length="391" mass="45097">MTTIKSRTNKPPNNGKSRFSKINAWLHLWLGLASGIVVFIMGITGCVLVFEQEIKELTSPWLTVEAQTPDKVLPPSKIYEAVSKALPDKEIHGFWYNGLDKTIKVDIESDSLIYVNPYNGVITGMVDHEDLFHIMDEGHRYVWLGRDVGSQVTAWGTLIFFLLLISGLILWFPKKWNKTTRNASFKIKWNAKFKRINYDLHNVMGFYTIILALLISFTGLIMSFHWIRQSTYWISGGWADEKEKKELVVEAKKDSLSKQQIDMLTAADIIWNKVRKEIAKENTEAVIIHLPDEPEEDFYACTDMNKGIWRDLYFDSTTLELLPKSQKYIDNERFSRWLMRSNYSLHIGAIGGLPTKILYFLASLICASLPVTGFYIWWGRKKKTKPAVVKK</sequence>
<evidence type="ECO:0000313" key="2">
    <source>
        <dbReference type="EMBL" id="MFB9062868.1"/>
    </source>
</evidence>
<keyword evidence="1" id="KW-0472">Membrane</keyword>
<reference evidence="2 3" key="1">
    <citation type="submission" date="2024-09" db="EMBL/GenBank/DDBJ databases">
        <authorList>
            <person name="Sun Q."/>
            <person name="Mori K."/>
        </authorList>
    </citation>
    <scope>NUCLEOTIDE SEQUENCE [LARGE SCALE GENOMIC DNA]</scope>
    <source>
        <strain evidence="2 3">CECT 7908</strain>
    </source>
</reference>
<feature type="transmembrane region" description="Helical" evidence="1">
    <location>
        <begin position="152"/>
        <end position="172"/>
    </location>
</feature>
<dbReference type="PANTHER" id="PTHR34219:SF3">
    <property type="entry name" value="BLL7967 PROTEIN"/>
    <property type="match status" value="1"/>
</dbReference>
<dbReference type="Proteomes" id="UP001589589">
    <property type="component" value="Unassembled WGS sequence"/>
</dbReference>
<comment type="caution">
    <text evidence="2">The sequence shown here is derived from an EMBL/GenBank/DDBJ whole genome shotgun (WGS) entry which is preliminary data.</text>
</comment>
<evidence type="ECO:0000256" key="1">
    <source>
        <dbReference type="SAM" id="Phobius"/>
    </source>
</evidence>